<evidence type="ECO:0000256" key="6">
    <source>
        <dbReference type="PROSITE-ProRule" id="PRU01215"/>
    </source>
</evidence>
<dbReference type="InterPro" id="IPR006594">
    <property type="entry name" value="LisH"/>
</dbReference>
<organism evidence="9 10">
    <name type="scientific">Platanthera guangdongensis</name>
    <dbReference type="NCBI Taxonomy" id="2320717"/>
    <lineage>
        <taxon>Eukaryota</taxon>
        <taxon>Viridiplantae</taxon>
        <taxon>Streptophyta</taxon>
        <taxon>Embryophyta</taxon>
        <taxon>Tracheophyta</taxon>
        <taxon>Spermatophyta</taxon>
        <taxon>Magnoliopsida</taxon>
        <taxon>Liliopsida</taxon>
        <taxon>Asparagales</taxon>
        <taxon>Orchidaceae</taxon>
        <taxon>Orchidoideae</taxon>
        <taxon>Orchideae</taxon>
        <taxon>Orchidinae</taxon>
        <taxon>Platanthera</taxon>
    </lineage>
</organism>
<dbReference type="InterPro" id="IPR044063">
    <property type="entry name" value="ZF_RING_GID"/>
</dbReference>
<comment type="caution">
    <text evidence="9">The sequence shown here is derived from an EMBL/GenBank/DDBJ whole genome shotgun (WGS) entry which is preliminary data.</text>
</comment>
<dbReference type="InterPro" id="IPR045098">
    <property type="entry name" value="Fyv10_fam"/>
</dbReference>
<dbReference type="EMBL" id="JBBWWR010000005">
    <property type="protein sequence ID" value="KAK8967202.1"/>
    <property type="molecule type" value="Genomic_DNA"/>
</dbReference>
<name>A0ABR2MSK9_9ASPA</name>
<evidence type="ECO:0000256" key="1">
    <source>
        <dbReference type="ARBA" id="ARBA00004496"/>
    </source>
</evidence>
<keyword evidence="10" id="KW-1185">Reference proteome</keyword>
<evidence type="ECO:0000256" key="3">
    <source>
        <dbReference type="ARBA" id="ARBA00022723"/>
    </source>
</evidence>
<dbReference type="PROSITE" id="PS50896">
    <property type="entry name" value="LISH"/>
    <property type="match status" value="1"/>
</dbReference>
<dbReference type="SMART" id="SM00757">
    <property type="entry name" value="CRA"/>
    <property type="match status" value="1"/>
</dbReference>
<dbReference type="InterPro" id="IPR027370">
    <property type="entry name" value="Znf-RING_euk"/>
</dbReference>
<dbReference type="PROSITE" id="PS50897">
    <property type="entry name" value="CTLH"/>
    <property type="match status" value="1"/>
</dbReference>
<keyword evidence="2" id="KW-0963">Cytoplasm</keyword>
<dbReference type="SUPFAM" id="SSF57850">
    <property type="entry name" value="RING/U-box"/>
    <property type="match status" value="1"/>
</dbReference>
<evidence type="ECO:0000313" key="10">
    <source>
        <dbReference type="Proteomes" id="UP001412067"/>
    </source>
</evidence>
<dbReference type="InterPro" id="IPR006595">
    <property type="entry name" value="CTLH_C"/>
</dbReference>
<dbReference type="InterPro" id="IPR024964">
    <property type="entry name" value="CTLH/CRA"/>
</dbReference>
<dbReference type="Pfam" id="PF10607">
    <property type="entry name" value="CTLH"/>
    <property type="match status" value="1"/>
</dbReference>
<accession>A0ABR2MSK9</accession>
<dbReference type="Proteomes" id="UP001412067">
    <property type="component" value="Unassembled WGS sequence"/>
</dbReference>
<comment type="subcellular location">
    <subcellularLocation>
        <location evidence="1">Cytoplasm</location>
    </subcellularLocation>
</comment>
<dbReference type="InterPro" id="IPR013083">
    <property type="entry name" value="Znf_RING/FYVE/PHD"/>
</dbReference>
<evidence type="ECO:0000256" key="4">
    <source>
        <dbReference type="ARBA" id="ARBA00022771"/>
    </source>
</evidence>
<reference evidence="9 10" key="1">
    <citation type="journal article" date="2022" name="Nat. Plants">
        <title>Genomes of leafy and leafless Platanthera orchids illuminate the evolution of mycoheterotrophy.</title>
        <authorList>
            <person name="Li M.H."/>
            <person name="Liu K.W."/>
            <person name="Li Z."/>
            <person name="Lu H.C."/>
            <person name="Ye Q.L."/>
            <person name="Zhang D."/>
            <person name="Wang J.Y."/>
            <person name="Li Y.F."/>
            <person name="Zhong Z.M."/>
            <person name="Liu X."/>
            <person name="Yu X."/>
            <person name="Liu D.K."/>
            <person name="Tu X.D."/>
            <person name="Liu B."/>
            <person name="Hao Y."/>
            <person name="Liao X.Y."/>
            <person name="Jiang Y.T."/>
            <person name="Sun W.H."/>
            <person name="Chen J."/>
            <person name="Chen Y.Q."/>
            <person name="Ai Y."/>
            <person name="Zhai J.W."/>
            <person name="Wu S.S."/>
            <person name="Zhou Z."/>
            <person name="Hsiao Y.Y."/>
            <person name="Wu W.L."/>
            <person name="Chen Y.Y."/>
            <person name="Lin Y.F."/>
            <person name="Hsu J.L."/>
            <person name="Li C.Y."/>
            <person name="Wang Z.W."/>
            <person name="Zhao X."/>
            <person name="Zhong W.Y."/>
            <person name="Ma X.K."/>
            <person name="Ma L."/>
            <person name="Huang J."/>
            <person name="Chen G.Z."/>
            <person name="Huang M.Z."/>
            <person name="Huang L."/>
            <person name="Peng D.H."/>
            <person name="Luo Y.B."/>
            <person name="Zou S.Q."/>
            <person name="Chen S.P."/>
            <person name="Lan S."/>
            <person name="Tsai W.C."/>
            <person name="Van de Peer Y."/>
            <person name="Liu Z.J."/>
        </authorList>
    </citation>
    <scope>NUCLEOTIDE SEQUENCE [LARGE SCALE GENOMIC DNA]</scope>
    <source>
        <strain evidence="9">Lor288</strain>
    </source>
</reference>
<evidence type="ECO:0000259" key="7">
    <source>
        <dbReference type="PROSITE" id="PS50897"/>
    </source>
</evidence>
<dbReference type="CDD" id="cd16659">
    <property type="entry name" value="RING-Ubox_Emp"/>
    <property type="match status" value="1"/>
</dbReference>
<keyword evidence="4 6" id="KW-0863">Zinc-finger</keyword>
<evidence type="ECO:0000313" key="9">
    <source>
        <dbReference type="EMBL" id="KAK8967202.1"/>
    </source>
</evidence>
<dbReference type="Gene3D" id="3.30.40.10">
    <property type="entry name" value="Zinc/RING finger domain, C3HC4 (zinc finger)"/>
    <property type="match status" value="1"/>
</dbReference>
<evidence type="ECO:0008006" key="11">
    <source>
        <dbReference type="Google" id="ProtNLM"/>
    </source>
</evidence>
<evidence type="ECO:0000256" key="2">
    <source>
        <dbReference type="ARBA" id="ARBA00022490"/>
    </source>
</evidence>
<evidence type="ECO:0000256" key="5">
    <source>
        <dbReference type="ARBA" id="ARBA00022833"/>
    </source>
</evidence>
<keyword evidence="5" id="KW-0862">Zinc</keyword>
<dbReference type="PANTHER" id="PTHR12170">
    <property type="entry name" value="MACROPHAGE ERYTHROBLAST ATTACHER-RELATED"/>
    <property type="match status" value="1"/>
</dbReference>
<keyword evidence="3" id="KW-0479">Metal-binding</keyword>
<evidence type="ECO:0000259" key="8">
    <source>
        <dbReference type="PROSITE" id="PS51867"/>
    </source>
</evidence>
<dbReference type="SMART" id="SM00668">
    <property type="entry name" value="CTLH"/>
    <property type="match status" value="1"/>
</dbReference>
<dbReference type="PANTHER" id="PTHR12170:SF2">
    <property type="entry name" value="E3 UBIQUITIN-PROTEIN TRANSFERASE MAEA"/>
    <property type="match status" value="1"/>
</dbReference>
<dbReference type="Pfam" id="PF13445">
    <property type="entry name" value="zf-RING_UBOX"/>
    <property type="match status" value="1"/>
</dbReference>
<proteinExistence type="predicted"/>
<dbReference type="InterPro" id="IPR013144">
    <property type="entry name" value="CRA_dom"/>
</dbReference>
<sequence length="412" mass="46533">MEMIAEPASNGLASAATTATFATASMMPVVAPAPTSLGHAVESLKLEHQFLRVPLEHLKKTIRANHRYAEKEVAAVLSGVSEVADREDISREEAVIHLSSLVSRLQGLKHQLEDGGASEDLQAQRCRARLEHLEGLDADNMAEWSNTRLKRILVDYMLRMSYYDSAKMLVEISNIQDLVDIDVFIEAKRVIVSLQNKEVGPALSWCVETNSRFEFLLRHQEFIELVRLNESLKAIAYARKFLAPWAATHMRELQRAMATLAFRSTTECATYSVLFEAKQWDSLVEQFKQEFYKLFGMTAEPLLNIYLQAGLSALKTPLCYEESCPKEDPLSQENFRKLAEPLPFSKQHHSKLVCYITREVMDSENPPLVLPNGYVYSTKALEEMAKKNNGSITCPRTGYVCNFDDLVKAYIS</sequence>
<protein>
    <recommendedName>
        <fullName evidence="11">Macrophage erythroblast attacher</fullName>
    </recommendedName>
</protein>
<feature type="domain" description="CTLH" evidence="7">
    <location>
        <begin position="183"/>
        <end position="233"/>
    </location>
</feature>
<feature type="zinc finger region" description="RING-Gid-type" evidence="6">
    <location>
        <begin position="324"/>
        <end position="397"/>
    </location>
</feature>
<gene>
    <name evidence="9" type="ORF">KSP40_PGU005884</name>
</gene>
<dbReference type="PROSITE" id="PS51867">
    <property type="entry name" value="ZF_RING_GID"/>
    <property type="match status" value="1"/>
</dbReference>
<feature type="domain" description="RING-Gid-type" evidence="8">
    <location>
        <begin position="324"/>
        <end position="397"/>
    </location>
</feature>